<dbReference type="Proteomes" id="UP001387364">
    <property type="component" value="Chromosome"/>
</dbReference>
<evidence type="ECO:0000313" key="1">
    <source>
        <dbReference type="EMBL" id="WXB92518.1"/>
    </source>
</evidence>
<evidence type="ECO:0000313" key="2">
    <source>
        <dbReference type="Proteomes" id="UP001387364"/>
    </source>
</evidence>
<organism evidence="1 2">
    <name type="scientific">Bacillus kandeliae</name>
    <dbReference type="NCBI Taxonomy" id="3129297"/>
    <lineage>
        <taxon>Bacteria</taxon>
        <taxon>Bacillati</taxon>
        <taxon>Bacillota</taxon>
        <taxon>Bacilli</taxon>
        <taxon>Bacillales</taxon>
        <taxon>Bacillaceae</taxon>
        <taxon>Bacillus</taxon>
    </lineage>
</organism>
<sequence>MMVIKRLFQSKDPIEMFWKWFLNHEQEYYDLQQEELEYLFEQLERQLDKINPDLVFEFSAELVNEKREFIISADGLVENFSDVIALVEAAPPLERFDIIAFRQPATEEFAVGYQEVELTWDDVLFTYKVDSENDLVDLVLYIKGFEEDNEDYIAAVFILLDCVIGEFVVGTEIGEIVFKPYKQEEELLPISKLRGVCHSSGFVE</sequence>
<name>A0ABZ2N480_9BACI</name>
<keyword evidence="2" id="KW-1185">Reference proteome</keyword>
<protein>
    <recommendedName>
        <fullName evidence="3">DUF695 domain-containing protein</fullName>
    </recommendedName>
</protein>
<gene>
    <name evidence="1" type="ORF">WDJ61_14975</name>
</gene>
<accession>A0ABZ2N480</accession>
<dbReference type="RefSeq" id="WP_338751098.1">
    <property type="nucleotide sequence ID" value="NZ_CP147404.1"/>
</dbReference>
<dbReference type="EMBL" id="CP147404">
    <property type="protein sequence ID" value="WXB92518.1"/>
    <property type="molecule type" value="Genomic_DNA"/>
</dbReference>
<evidence type="ECO:0008006" key="3">
    <source>
        <dbReference type="Google" id="ProtNLM"/>
    </source>
</evidence>
<reference evidence="1 2" key="1">
    <citation type="submission" date="2024-02" db="EMBL/GenBank/DDBJ databases">
        <title>Seven novel Bacillus-like species.</title>
        <authorList>
            <person name="Liu G."/>
        </authorList>
    </citation>
    <scope>NUCLEOTIDE SEQUENCE [LARGE SCALE GENOMIC DNA]</scope>
    <source>
        <strain evidence="1 2">FJAT-52991</strain>
    </source>
</reference>
<proteinExistence type="predicted"/>